<dbReference type="PROSITE" id="PS51257">
    <property type="entry name" value="PROKAR_LIPOPROTEIN"/>
    <property type="match status" value="1"/>
</dbReference>
<dbReference type="OrthoDB" id="409971at2759"/>
<keyword evidence="3" id="KW-1185">Reference proteome</keyword>
<proteinExistence type="predicted"/>
<evidence type="ECO:0000313" key="3">
    <source>
        <dbReference type="Proteomes" id="UP000604046"/>
    </source>
</evidence>
<feature type="region of interest" description="Disordered" evidence="1">
    <location>
        <begin position="261"/>
        <end position="280"/>
    </location>
</feature>
<organism evidence="2 3">
    <name type="scientific">Symbiodinium natans</name>
    <dbReference type="NCBI Taxonomy" id="878477"/>
    <lineage>
        <taxon>Eukaryota</taxon>
        <taxon>Sar</taxon>
        <taxon>Alveolata</taxon>
        <taxon>Dinophyceae</taxon>
        <taxon>Suessiales</taxon>
        <taxon>Symbiodiniaceae</taxon>
        <taxon>Symbiodinium</taxon>
    </lineage>
</organism>
<accession>A0A812JN73</accession>
<comment type="caution">
    <text evidence="2">The sequence shown here is derived from an EMBL/GenBank/DDBJ whole genome shotgun (WGS) entry which is preliminary data.</text>
</comment>
<name>A0A812JN73_9DINO</name>
<dbReference type="AlphaFoldDB" id="A0A812JN73"/>
<feature type="region of interest" description="Disordered" evidence="1">
    <location>
        <begin position="319"/>
        <end position="393"/>
    </location>
</feature>
<gene>
    <name evidence="2" type="ORF">SNAT2548_LOCUS6920</name>
</gene>
<evidence type="ECO:0000256" key="1">
    <source>
        <dbReference type="SAM" id="MobiDB-lite"/>
    </source>
</evidence>
<feature type="compositionally biased region" description="Basic and acidic residues" evidence="1">
    <location>
        <begin position="354"/>
        <end position="370"/>
    </location>
</feature>
<evidence type="ECO:0000313" key="2">
    <source>
        <dbReference type="EMBL" id="CAE7209510.1"/>
    </source>
</evidence>
<dbReference type="Proteomes" id="UP000604046">
    <property type="component" value="Unassembled WGS sequence"/>
</dbReference>
<sequence>MFGVRHSDVSIQWNPVVTLVSACFSHLEGDGHCEEGFRCVSRISKFGTGHWGQVDPGKEKIAEDANSAPVYEWGCPFQGEWTENRYESGPGDDQCTDDGDCICIARGSPNMHTELESGHEKVIGRFETESSKANLGHEPQLMTVIPHYFMRTKDGAPFDIENPHSGLGVVKEFDREEWLLKYKEEAPKIQGALDKLRAAIDAEYRSKVQDGAPFVCDGAQPPGEEPSLTKEQTQLGLMRVRRFQVLAADCVNMQDTAAKLAGRPEEESFAPSGKTEGGDELKCYKKKDSAECQQMNCYRGFEDQGFLDRLQLYKTQLDSCSPEEDTKTAEAAAGSLPKAPKTDKGAAGAAPSPKEAEEAGLKEADMKEGGNTEEPTEATKPTEEPAEGKQQSVQPALLGAAFCHPGCAHKARRKYRRANFL</sequence>
<reference evidence="2" key="1">
    <citation type="submission" date="2021-02" db="EMBL/GenBank/DDBJ databases">
        <authorList>
            <person name="Dougan E. K."/>
            <person name="Rhodes N."/>
            <person name="Thang M."/>
            <person name="Chan C."/>
        </authorList>
    </citation>
    <scope>NUCLEOTIDE SEQUENCE</scope>
</reference>
<dbReference type="EMBL" id="CAJNDS010000471">
    <property type="protein sequence ID" value="CAE7209510.1"/>
    <property type="molecule type" value="Genomic_DNA"/>
</dbReference>
<protein>
    <submittedName>
        <fullName evidence="2">Uncharacterized protein</fullName>
    </submittedName>
</protein>